<protein>
    <submittedName>
        <fullName evidence="1">Uncharacterized protein</fullName>
    </submittedName>
</protein>
<dbReference type="AlphaFoldDB" id="A0A8J7WTR8"/>
<dbReference type="EMBL" id="JAGSXH010000114">
    <property type="protein sequence ID" value="MBS2965999.1"/>
    <property type="molecule type" value="Genomic_DNA"/>
</dbReference>
<accession>A0A8J7WTR8</accession>
<sequence length="110" mass="12267">MFVGECKIWEGESKFTEAIDQLLSYLTWRDTKGTLLLFIRRLNVTAVIGKAVATIEQHPNHVKTLPVSDPAGRYDFVMQAEGDPQKTLRMAFLPFALGPVVQDREGSTSA</sequence>
<dbReference type="Proteomes" id="UP000677913">
    <property type="component" value="Unassembled WGS sequence"/>
</dbReference>
<reference evidence="1" key="1">
    <citation type="submission" date="2021-04" db="EMBL/GenBank/DDBJ databases">
        <title>Genome based classification of Actinospica acidithermotolerans sp. nov., an actinobacterium isolated from an Indonesian hot spring.</title>
        <authorList>
            <person name="Kusuma A.B."/>
            <person name="Putra K.E."/>
            <person name="Nafisah S."/>
            <person name="Loh J."/>
            <person name="Nouioui I."/>
            <person name="Goodfellow M."/>
        </authorList>
    </citation>
    <scope>NUCLEOTIDE SEQUENCE</scope>
    <source>
        <strain evidence="1">DSM 45618</strain>
    </source>
</reference>
<proteinExistence type="predicted"/>
<gene>
    <name evidence="1" type="ORF">KGA66_23340</name>
</gene>
<name>A0A8J7WTR8_9ACTN</name>
<keyword evidence="2" id="KW-1185">Reference proteome</keyword>
<evidence type="ECO:0000313" key="2">
    <source>
        <dbReference type="Proteomes" id="UP000677913"/>
    </source>
</evidence>
<dbReference type="RefSeq" id="WP_211470643.1">
    <property type="nucleotide sequence ID" value="NZ_JAGSXH010000114.1"/>
</dbReference>
<evidence type="ECO:0000313" key="1">
    <source>
        <dbReference type="EMBL" id="MBS2965999.1"/>
    </source>
</evidence>
<comment type="caution">
    <text evidence="1">The sequence shown here is derived from an EMBL/GenBank/DDBJ whole genome shotgun (WGS) entry which is preliminary data.</text>
</comment>
<organism evidence="1 2">
    <name type="scientific">Actinocrinis puniceicyclus</name>
    <dbReference type="NCBI Taxonomy" id="977794"/>
    <lineage>
        <taxon>Bacteria</taxon>
        <taxon>Bacillati</taxon>
        <taxon>Actinomycetota</taxon>
        <taxon>Actinomycetes</taxon>
        <taxon>Catenulisporales</taxon>
        <taxon>Actinospicaceae</taxon>
        <taxon>Actinocrinis</taxon>
    </lineage>
</organism>